<feature type="non-terminal residue" evidence="9">
    <location>
        <position position="574"/>
    </location>
</feature>
<name>A0A813FVN4_POLGL</name>
<feature type="region of interest" description="Disordered" evidence="6">
    <location>
        <begin position="26"/>
        <end position="47"/>
    </location>
</feature>
<feature type="transmembrane region" description="Helical" evidence="7">
    <location>
        <begin position="486"/>
        <end position="506"/>
    </location>
</feature>
<gene>
    <name evidence="9" type="ORF">PGLA1383_LOCUS35728</name>
</gene>
<dbReference type="SUPFAM" id="SSF144091">
    <property type="entry name" value="Rhomboid-like"/>
    <property type="match status" value="1"/>
</dbReference>
<feature type="region of interest" description="Disordered" evidence="6">
    <location>
        <begin position="137"/>
        <end position="187"/>
    </location>
</feature>
<dbReference type="PANTHER" id="PTHR45840:SF2">
    <property type="entry name" value="PROTEIN RHOMBOID-RELATED"/>
    <property type="match status" value="1"/>
</dbReference>
<dbReference type="GO" id="GO:0016020">
    <property type="term" value="C:membrane"/>
    <property type="evidence" value="ECO:0007669"/>
    <property type="project" value="UniProtKB-SubCell"/>
</dbReference>
<keyword evidence="10" id="KW-1185">Reference proteome</keyword>
<dbReference type="EMBL" id="CAJNNV010026392">
    <property type="protein sequence ID" value="CAE8618075.1"/>
    <property type="molecule type" value="Genomic_DNA"/>
</dbReference>
<comment type="caution">
    <text evidence="9">The sequence shown here is derived from an EMBL/GenBank/DDBJ whole genome shotgun (WGS) entry which is preliminary data.</text>
</comment>
<evidence type="ECO:0000256" key="6">
    <source>
        <dbReference type="SAM" id="MobiDB-lite"/>
    </source>
</evidence>
<accession>A0A813FVN4</accession>
<evidence type="ECO:0000313" key="9">
    <source>
        <dbReference type="EMBL" id="CAE8618075.1"/>
    </source>
</evidence>
<feature type="domain" description="Peptidase S54 rhomboid" evidence="8">
    <location>
        <begin position="331"/>
        <end position="471"/>
    </location>
</feature>
<dbReference type="InterPro" id="IPR035952">
    <property type="entry name" value="Rhomboid-like_sf"/>
</dbReference>
<evidence type="ECO:0000256" key="3">
    <source>
        <dbReference type="ARBA" id="ARBA00022692"/>
    </source>
</evidence>
<evidence type="ECO:0000256" key="1">
    <source>
        <dbReference type="ARBA" id="ARBA00004141"/>
    </source>
</evidence>
<dbReference type="GO" id="GO:0004252">
    <property type="term" value="F:serine-type endopeptidase activity"/>
    <property type="evidence" value="ECO:0007669"/>
    <property type="project" value="InterPro"/>
</dbReference>
<evidence type="ECO:0000259" key="8">
    <source>
        <dbReference type="Pfam" id="PF01694"/>
    </source>
</evidence>
<dbReference type="Proteomes" id="UP000654075">
    <property type="component" value="Unassembled WGS sequence"/>
</dbReference>
<comment type="similarity">
    <text evidence="2">Belongs to the peptidase S54 family.</text>
</comment>
<sequence length="574" mass="63163">LILVAQDSCVCRRSLASQVEGVGFPSISRPEGDCRRKGSGQMQGGPPSGIELAGTLRSDAWRQPAADGIGTSWRSAGGGAGNGSEAPALQDQADSRTEEETWPVWMRKEAVWFAHAANDELRDFFSMWFDPFHPFHKTDGRPAGTKRSQGDAQTIGKEHGGAAPKAEAKKKGPQAGRKGVPADWKEGQPLKKVSRVRVSDFRTSDTGLVGLGWGGEPIQMNKRTNLTKNDQSGLPRLQQMAMSMHDLVDDDEESALGGVLDDDDDERLYEEDLGVFKMKSWPLFTLAQAVAVFALWCVMYWRTSSSIAGLESFFPGQTDLVVTDDCQDLRPQGWRWLTYQYSHASFAHVAKNTGMVVMLGFPLEGFHGTLRSCWMFQCSVIGGALAMFVGDSHTRVVGMSGGVYGLLGMHLGDIIINPRKKIARQKFAFLIVIGAVDILTAMFASNDSGVSFTAHFGGWLSGLLIAIVFGRNLDAEDYVIEKQVRILSFVLIIGLTAFAIGWWTTWAPMDIFEQTRWCWARQIANETIFGDGVFHCVRCDNDDCIARWSLQSDILLVTERLCTGQLGGWAVTER</sequence>
<dbReference type="InterPro" id="IPR051739">
    <property type="entry name" value="Rhomboid_IM_Serine_Proteases"/>
</dbReference>
<keyword evidence="5 7" id="KW-0472">Membrane</keyword>
<dbReference type="AlphaFoldDB" id="A0A813FVN4"/>
<evidence type="ECO:0000313" key="10">
    <source>
        <dbReference type="Proteomes" id="UP000654075"/>
    </source>
</evidence>
<dbReference type="InterPro" id="IPR022764">
    <property type="entry name" value="Peptidase_S54_rhomboid_dom"/>
</dbReference>
<dbReference type="PANTHER" id="PTHR45840">
    <property type="entry name" value="RHOMBOID-RELATED PROTEIN"/>
    <property type="match status" value="1"/>
</dbReference>
<reference evidence="9" key="1">
    <citation type="submission" date="2021-02" db="EMBL/GenBank/DDBJ databases">
        <authorList>
            <person name="Dougan E. K."/>
            <person name="Rhodes N."/>
            <person name="Thang M."/>
            <person name="Chan C."/>
        </authorList>
    </citation>
    <scope>NUCLEOTIDE SEQUENCE</scope>
</reference>
<dbReference type="Gene3D" id="1.20.1540.10">
    <property type="entry name" value="Rhomboid-like"/>
    <property type="match status" value="1"/>
</dbReference>
<evidence type="ECO:0000256" key="2">
    <source>
        <dbReference type="ARBA" id="ARBA00009045"/>
    </source>
</evidence>
<feature type="transmembrane region" description="Helical" evidence="7">
    <location>
        <begin position="456"/>
        <end position="474"/>
    </location>
</feature>
<keyword evidence="3 7" id="KW-0812">Transmembrane</keyword>
<evidence type="ECO:0000256" key="5">
    <source>
        <dbReference type="ARBA" id="ARBA00023136"/>
    </source>
</evidence>
<organism evidence="9 10">
    <name type="scientific">Polarella glacialis</name>
    <name type="common">Dinoflagellate</name>
    <dbReference type="NCBI Taxonomy" id="89957"/>
    <lineage>
        <taxon>Eukaryota</taxon>
        <taxon>Sar</taxon>
        <taxon>Alveolata</taxon>
        <taxon>Dinophyceae</taxon>
        <taxon>Suessiales</taxon>
        <taxon>Suessiaceae</taxon>
        <taxon>Polarella</taxon>
    </lineage>
</organism>
<dbReference type="Pfam" id="PF01694">
    <property type="entry name" value="Rhomboid"/>
    <property type="match status" value="1"/>
</dbReference>
<evidence type="ECO:0000256" key="4">
    <source>
        <dbReference type="ARBA" id="ARBA00022989"/>
    </source>
</evidence>
<proteinExistence type="inferred from homology"/>
<evidence type="ECO:0000256" key="7">
    <source>
        <dbReference type="SAM" id="Phobius"/>
    </source>
</evidence>
<feature type="transmembrane region" description="Helical" evidence="7">
    <location>
        <begin position="427"/>
        <end position="444"/>
    </location>
</feature>
<keyword evidence="4 7" id="KW-1133">Transmembrane helix</keyword>
<comment type="subcellular location">
    <subcellularLocation>
        <location evidence="1">Membrane</location>
        <topology evidence="1">Multi-pass membrane protein</topology>
    </subcellularLocation>
</comment>
<feature type="transmembrane region" description="Helical" evidence="7">
    <location>
        <begin position="281"/>
        <end position="301"/>
    </location>
</feature>
<feature type="compositionally biased region" description="Basic and acidic residues" evidence="6">
    <location>
        <begin position="156"/>
        <end position="170"/>
    </location>
</feature>
<feature type="region of interest" description="Disordered" evidence="6">
    <location>
        <begin position="67"/>
        <end position="101"/>
    </location>
</feature>
<protein>
    <recommendedName>
        <fullName evidence="8">Peptidase S54 rhomboid domain-containing protein</fullName>
    </recommendedName>
</protein>
<dbReference type="OrthoDB" id="418595at2759"/>